<dbReference type="Proteomes" id="UP000078387">
    <property type="component" value="Unassembled WGS sequence"/>
</dbReference>
<evidence type="ECO:0000256" key="3">
    <source>
        <dbReference type="ARBA" id="ARBA00022927"/>
    </source>
</evidence>
<dbReference type="PANTHER" id="PTHR10997:SF18">
    <property type="entry name" value="D-IMPORTIN 7_RANBP7"/>
    <property type="match status" value="1"/>
</dbReference>
<organism evidence="4 5">
    <name type="scientific">Entamoeba histolytica</name>
    <dbReference type="NCBI Taxonomy" id="5759"/>
    <lineage>
        <taxon>Eukaryota</taxon>
        <taxon>Amoebozoa</taxon>
        <taxon>Evosea</taxon>
        <taxon>Archamoebae</taxon>
        <taxon>Mastigamoebida</taxon>
        <taxon>Entamoebidae</taxon>
        <taxon>Entamoeba</taxon>
    </lineage>
</organism>
<dbReference type="EMBL" id="BDEQ01000001">
    <property type="protein sequence ID" value="GAT96560.1"/>
    <property type="molecule type" value="Genomic_DNA"/>
</dbReference>
<proteinExistence type="predicted"/>
<gene>
    <name evidence="4" type="ORF">CL6EHI_111750</name>
</gene>
<protein>
    <submittedName>
        <fullName evidence="4">Importin alpha re-exporter putative</fullName>
    </submittedName>
</protein>
<dbReference type="VEuPathDB" id="AmoebaDB:EHI_111750"/>
<accession>A0A5K1VRS9</accession>
<evidence type="ECO:0000256" key="1">
    <source>
        <dbReference type="ARBA" id="ARBA00004496"/>
    </source>
</evidence>
<evidence type="ECO:0000256" key="2">
    <source>
        <dbReference type="ARBA" id="ARBA00022490"/>
    </source>
</evidence>
<keyword evidence="3" id="KW-0653">Protein transport</keyword>
<comment type="caution">
    <text evidence="4">The sequence shown here is derived from an EMBL/GenBank/DDBJ whole genome shotgun (WGS) entry which is preliminary data.</text>
</comment>
<keyword evidence="3" id="KW-0813">Transport</keyword>
<sequence length="889" mass="101283">MNSELLQLQQFIASIVTKSTQGNNLSNETNLYITQIQRPEFTPLLLQLILIPNTTNSPQQMMQTQTAAIFLRQILKKYYQEENFYSSNIRGEIRKLLFQAIFSSTQLINKLLFDCFAVVANIDFPKQWPDMINLIQQTYQSGTIEQKYICIQLLSAVTKKYRTIEINNETVREIKQIVQVFPLILPLFTELNCTDKMILPILKFIHGIVSIELVDEIENNIEIVSKKLDQIAHTQQPKCQLVIFKIYNIFCSKYLDNDFLKDTMTVIIYQTVVDYLNSSQREDKNIIAGYEVLCTMNGILKIMNNDQFIQIINIIAKDISLNQEEITQINEEPEEYVKLELESEIISVKKSAGNLLNLIRRIRPDTMEFVNRGIQALQQSNIDSAIRLFIGFVVEGEIPRYGATRISEGVDLIQFWNNTVKPLFISSPQIAVIKFIHEFRSILPVTNQEYNEIFIKLYEIAIFPQVSGASLVSSMLAANTIEKMLLLKTSSNYNRAVNGINDDQLGRSFEMANKLVKNGLQLHSIYHLRAGVRILQRASKLNLPMDDMFKELVMGLINEASKEVRNNKLDGSYVGMKFEVLSTALSIGLPSIEQQLINITGEALKVDNIDVMAYLFQILTLYLPQVSSLCEPILNLQIGDRFSMITPIVKFVTSCAKKSPNVFTDEMINKALGLFQVLLQIDFIDDAFILLNGITFSIPLQRLNQIPTIITLICQRLASHQIRRLTYQLIKFILQICYISDASTIQALNIPIECGQLILTNIVQLPAEMNRPVCVVGMMKLFSLSPFNTLMVNNESLNCLMQSVLETLKNKRIIDFVHEDIKDDKTTNLATIKYPHVDPEIKNLNGEIKTNLSALCTTPINTNGQSVVLRQLLTGNTLNFYNEVMSLPQ</sequence>
<dbReference type="InterPro" id="IPR016024">
    <property type="entry name" value="ARM-type_fold"/>
</dbReference>
<dbReference type="FunFam" id="1.25.10.10:FF:000852">
    <property type="entry name" value="Importin alpha re-exporter, putative"/>
    <property type="match status" value="1"/>
</dbReference>
<dbReference type="VEuPathDB" id="AmoebaDB:EHI8A_131650"/>
<dbReference type="AlphaFoldDB" id="A0A5K1VRS9"/>
<dbReference type="GO" id="GO:0005829">
    <property type="term" value="C:cytosol"/>
    <property type="evidence" value="ECO:0007669"/>
    <property type="project" value="TreeGrafter"/>
</dbReference>
<name>A0A5K1VRS9_ENTHI</name>
<dbReference type="VEuPathDB" id="AmoebaDB:EHI7A_122750"/>
<reference evidence="4 5" key="1">
    <citation type="submission" date="2016-05" db="EMBL/GenBank/DDBJ databases">
        <title>First whole genome sequencing of Entamoeba histolytica HM1:IMSS-clone-6.</title>
        <authorList>
            <person name="Mukherjee Avik.K."/>
            <person name="Izumyama S."/>
            <person name="Nakada-Tsukui K."/>
            <person name="Nozaki T."/>
        </authorList>
    </citation>
    <scope>NUCLEOTIDE SEQUENCE [LARGE SCALE GENOMIC DNA]</scope>
    <source>
        <strain evidence="4 5">HM1:IMSS clone 6</strain>
    </source>
</reference>
<keyword evidence="2" id="KW-0963">Cytoplasm</keyword>
<comment type="subcellular location">
    <subcellularLocation>
        <location evidence="1">Cytoplasm</location>
    </subcellularLocation>
</comment>
<dbReference type="PANTHER" id="PTHR10997">
    <property type="entry name" value="IMPORTIN-7, 8, 11"/>
    <property type="match status" value="1"/>
</dbReference>
<dbReference type="OMA" id="APIMDSE"/>
<dbReference type="InterPro" id="IPR011989">
    <property type="entry name" value="ARM-like"/>
</dbReference>
<dbReference type="VEuPathDB" id="AmoebaDB:EHI5A_034340"/>
<dbReference type="Gene3D" id="1.25.10.10">
    <property type="entry name" value="Leucine-rich Repeat Variant"/>
    <property type="match status" value="1"/>
</dbReference>
<dbReference type="GO" id="GO:0006606">
    <property type="term" value="P:protein import into nucleus"/>
    <property type="evidence" value="ECO:0007669"/>
    <property type="project" value="TreeGrafter"/>
</dbReference>
<dbReference type="GO" id="GO:0005635">
    <property type="term" value="C:nuclear envelope"/>
    <property type="evidence" value="ECO:0007669"/>
    <property type="project" value="TreeGrafter"/>
</dbReference>
<evidence type="ECO:0000313" key="5">
    <source>
        <dbReference type="Proteomes" id="UP000078387"/>
    </source>
</evidence>
<dbReference type="SUPFAM" id="SSF48371">
    <property type="entry name" value="ARM repeat"/>
    <property type="match status" value="1"/>
</dbReference>
<dbReference type="VEuPathDB" id="AmoebaDB:KM1_055240"/>
<evidence type="ECO:0000313" key="4">
    <source>
        <dbReference type="EMBL" id="GAT96560.1"/>
    </source>
</evidence>